<dbReference type="Proteomes" id="UP000198775">
    <property type="component" value="Unassembled WGS sequence"/>
</dbReference>
<keyword evidence="2" id="KW-1185">Reference proteome</keyword>
<organism evidence="1 2">
    <name type="scientific">Halorientalis persicus</name>
    <dbReference type="NCBI Taxonomy" id="1367881"/>
    <lineage>
        <taxon>Archaea</taxon>
        <taxon>Methanobacteriati</taxon>
        <taxon>Methanobacteriota</taxon>
        <taxon>Stenosarchaea group</taxon>
        <taxon>Halobacteria</taxon>
        <taxon>Halobacteriales</taxon>
        <taxon>Haloarculaceae</taxon>
        <taxon>Halorientalis</taxon>
    </lineage>
</organism>
<reference evidence="2" key="1">
    <citation type="submission" date="2016-10" db="EMBL/GenBank/DDBJ databases">
        <authorList>
            <person name="Varghese N."/>
            <person name="Submissions S."/>
        </authorList>
    </citation>
    <scope>NUCLEOTIDE SEQUENCE [LARGE SCALE GENOMIC DNA]</scope>
    <source>
        <strain evidence="2">IBRC-M 10043</strain>
    </source>
</reference>
<evidence type="ECO:0000313" key="2">
    <source>
        <dbReference type="Proteomes" id="UP000198775"/>
    </source>
</evidence>
<proteinExistence type="predicted"/>
<gene>
    <name evidence="1" type="ORF">SAMN05216388_10658</name>
</gene>
<accession>A0A1H8WMB1</accession>
<dbReference type="EMBL" id="FOCX01000065">
    <property type="protein sequence ID" value="SEP28781.1"/>
    <property type="molecule type" value="Genomic_DNA"/>
</dbReference>
<name>A0A1H8WMB1_9EURY</name>
<evidence type="ECO:0000313" key="1">
    <source>
        <dbReference type="EMBL" id="SEP28781.1"/>
    </source>
</evidence>
<protein>
    <submittedName>
        <fullName evidence="1">Uncharacterized protein</fullName>
    </submittedName>
</protein>
<sequence length="49" mass="5777">MGYSGYTVRFYAFTAFLNHMTLYKIRILELRIPSILCTQSILKRLCSRS</sequence>
<dbReference type="AlphaFoldDB" id="A0A1H8WMB1"/>